<evidence type="ECO:0000256" key="2">
    <source>
        <dbReference type="ARBA" id="ARBA00022573"/>
    </source>
</evidence>
<evidence type="ECO:0000313" key="4">
    <source>
        <dbReference type="EMBL" id="TCS90560.1"/>
    </source>
</evidence>
<sequence length="243" mass="27889">MIWIIGGTSEARELIDKIRDLDDYIVTIATDDGKEFLKGTKFHVGRMDYNNMLDFITQNNVNMIVDLSHPYAKKVTQNAKKAANEKGIKYIRYIRKKALSTPKGIYLNSFEEAYDYIANIKGDVFFTTGSKNIGDFEKIRSKNRFIYRVLPTIESIKICKEHGVNMKDIVAVLGPFSIEYNKAMFKEYNVDYVVMKDSGKEGGTLNKIKACEELDIKPIIIGRDEEEGYHNLDFIEKIIRGNI</sequence>
<dbReference type="PANTHER" id="PTHR36925">
    <property type="entry name" value="COBALT-PRECORRIN-6A REDUCTASE"/>
    <property type="match status" value="1"/>
</dbReference>
<dbReference type="EMBL" id="SMAE01000004">
    <property type="protein sequence ID" value="TCS90560.1"/>
    <property type="molecule type" value="Genomic_DNA"/>
</dbReference>
<dbReference type="Proteomes" id="UP000294567">
    <property type="component" value="Unassembled WGS sequence"/>
</dbReference>
<dbReference type="PANTHER" id="PTHR36925:SF1">
    <property type="entry name" value="COBALT-PRECORRIN-6A REDUCTASE"/>
    <property type="match status" value="1"/>
</dbReference>
<dbReference type="RefSeq" id="WP_132026862.1">
    <property type="nucleotide sequence ID" value="NZ_CP068564.1"/>
</dbReference>
<dbReference type="GO" id="GO:0009236">
    <property type="term" value="P:cobalamin biosynthetic process"/>
    <property type="evidence" value="ECO:0007669"/>
    <property type="project" value="UniProtKB-UniPathway"/>
</dbReference>
<dbReference type="PROSITE" id="PS51014">
    <property type="entry name" value="COBK_CBIJ"/>
    <property type="match status" value="1"/>
</dbReference>
<keyword evidence="2" id="KW-0169">Cobalamin biosynthesis</keyword>
<dbReference type="InterPro" id="IPR003723">
    <property type="entry name" value="Precorrin-6x_reduct"/>
</dbReference>
<keyword evidence="5" id="KW-1185">Reference proteome</keyword>
<keyword evidence="3" id="KW-0560">Oxidoreductase</keyword>
<evidence type="ECO:0000313" key="5">
    <source>
        <dbReference type="Proteomes" id="UP000294567"/>
    </source>
</evidence>
<evidence type="ECO:0000256" key="3">
    <source>
        <dbReference type="ARBA" id="ARBA00023002"/>
    </source>
</evidence>
<comment type="caution">
    <text evidence="4">The sequence shown here is derived from an EMBL/GenBank/DDBJ whole genome shotgun (WGS) entry which is preliminary data.</text>
</comment>
<dbReference type="NCBIfam" id="TIGR00715">
    <property type="entry name" value="precor6x_red"/>
    <property type="match status" value="1"/>
</dbReference>
<proteinExistence type="predicted"/>
<organism evidence="4 5">
    <name type="scientific">Keratinibaculum paraultunense</name>
    <dbReference type="NCBI Taxonomy" id="1278232"/>
    <lineage>
        <taxon>Bacteria</taxon>
        <taxon>Bacillati</taxon>
        <taxon>Bacillota</taxon>
        <taxon>Tissierellia</taxon>
        <taxon>Tissierellales</taxon>
        <taxon>Tepidimicrobiaceae</taxon>
        <taxon>Keratinibaculum</taxon>
    </lineage>
</organism>
<evidence type="ECO:0000256" key="1">
    <source>
        <dbReference type="ARBA" id="ARBA00004953"/>
    </source>
</evidence>
<dbReference type="GO" id="GO:0016994">
    <property type="term" value="F:precorrin-6A reductase activity"/>
    <property type="evidence" value="ECO:0007669"/>
    <property type="project" value="InterPro"/>
</dbReference>
<reference evidence="4 5" key="1">
    <citation type="submission" date="2019-03" db="EMBL/GenBank/DDBJ databases">
        <title>Genomic Encyclopedia of Type Strains, Phase IV (KMG-IV): sequencing the most valuable type-strain genomes for metagenomic binning, comparative biology and taxonomic classification.</title>
        <authorList>
            <person name="Goeker M."/>
        </authorList>
    </citation>
    <scope>NUCLEOTIDE SEQUENCE [LARGE SCALE GENOMIC DNA]</scope>
    <source>
        <strain evidence="4 5">DSM 26752</strain>
    </source>
</reference>
<dbReference type="AlphaFoldDB" id="A0A4R3L0U8"/>
<gene>
    <name evidence="4" type="ORF">EDD65_104102</name>
</gene>
<dbReference type="OrthoDB" id="9780707at2"/>
<dbReference type="Pfam" id="PF02571">
    <property type="entry name" value="CbiJ"/>
    <property type="match status" value="1"/>
</dbReference>
<dbReference type="UniPathway" id="UPA00148"/>
<comment type="pathway">
    <text evidence="1">Cofactor biosynthesis; adenosylcobalamin biosynthesis.</text>
</comment>
<protein>
    <submittedName>
        <fullName evidence="4">Precorrin-6A reductase</fullName>
    </submittedName>
</protein>
<accession>A0A4R3L0U8</accession>
<name>A0A4R3L0U8_9FIRM</name>